<evidence type="ECO:0000313" key="3">
    <source>
        <dbReference type="Proteomes" id="UP000068167"/>
    </source>
</evidence>
<keyword evidence="1" id="KW-0812">Transmembrane</keyword>
<dbReference type="Proteomes" id="UP000068167">
    <property type="component" value="Chromosome"/>
</dbReference>
<gene>
    <name evidence="2" type="ORF">VL20_1155</name>
</gene>
<reference evidence="2 3" key="1">
    <citation type="journal article" date="2016" name="Stand. Genomic Sci.">
        <title>Complete genome sequence and genomic characterization of Microcystis panniformis FACHB 1757 by third-generation sequencing.</title>
        <authorList>
            <person name="Zhang J.Y."/>
            <person name="Guan R."/>
            <person name="Zhang H.J."/>
            <person name="Li H."/>
            <person name="Xiao P."/>
            <person name="Yu G.L."/>
            <person name="Du L."/>
            <person name="Cao D.M."/>
            <person name="Zhu B.C."/>
            <person name="Li R.H."/>
            <person name="Lu Z.H."/>
        </authorList>
    </citation>
    <scope>NUCLEOTIDE SEQUENCE [LARGE SCALE GENOMIC DNA]</scope>
    <source>
        <strain evidence="2 3">FACHB-1757</strain>
    </source>
</reference>
<dbReference type="AlphaFoldDB" id="A0A0K1RXA9"/>
<sequence length="43" mass="5007">MIHESTLPLIWGEPTIFNTYPLNLEIFCNLIAIFPIFELSKIN</sequence>
<evidence type="ECO:0000256" key="1">
    <source>
        <dbReference type="SAM" id="Phobius"/>
    </source>
</evidence>
<dbReference type="EMBL" id="CP011339">
    <property type="protein sequence ID" value="AKV66336.1"/>
    <property type="molecule type" value="Genomic_DNA"/>
</dbReference>
<dbReference type="KEGG" id="mpk:VL20_1155"/>
<feature type="transmembrane region" description="Helical" evidence="1">
    <location>
        <begin position="20"/>
        <end position="37"/>
    </location>
</feature>
<proteinExistence type="predicted"/>
<keyword evidence="1" id="KW-0472">Membrane</keyword>
<organism evidence="2 3">
    <name type="scientific">Microcystis panniformis FACHB-1757</name>
    <dbReference type="NCBI Taxonomy" id="1638788"/>
    <lineage>
        <taxon>Bacteria</taxon>
        <taxon>Bacillati</taxon>
        <taxon>Cyanobacteriota</taxon>
        <taxon>Cyanophyceae</taxon>
        <taxon>Oscillatoriophycideae</taxon>
        <taxon>Chroococcales</taxon>
        <taxon>Microcystaceae</taxon>
        <taxon>Microcystis</taxon>
    </lineage>
</organism>
<evidence type="ECO:0000313" key="2">
    <source>
        <dbReference type="EMBL" id="AKV66336.1"/>
    </source>
</evidence>
<keyword evidence="1" id="KW-1133">Transmembrane helix</keyword>
<dbReference type="PATRIC" id="fig|1638788.3.peg.1161"/>
<protein>
    <submittedName>
        <fullName evidence="2">Uncharacterized protein</fullName>
    </submittedName>
</protein>
<name>A0A0K1RXA9_9CHRO</name>
<accession>A0A0K1RXA9</accession>
<keyword evidence="3" id="KW-1185">Reference proteome</keyword>